<proteinExistence type="inferred from homology"/>
<gene>
    <name evidence="3" type="ORF">E2562_036977</name>
</gene>
<name>A0A6G1CX90_9ORYZ</name>
<comment type="similarity">
    <text evidence="1">Belongs to the UDP-glycosyltransferase family.</text>
</comment>
<dbReference type="Proteomes" id="UP000479710">
    <property type="component" value="Unassembled WGS sequence"/>
</dbReference>
<comment type="caution">
    <text evidence="3">The sequence shown here is derived from an EMBL/GenBank/DDBJ whole genome shotgun (WGS) entry which is preliminary data.</text>
</comment>
<dbReference type="SUPFAM" id="SSF53756">
    <property type="entry name" value="UDP-Glycosyltransferase/glycogen phosphorylase"/>
    <property type="match status" value="1"/>
</dbReference>
<organism evidence="3 4">
    <name type="scientific">Oryza meyeriana var. granulata</name>
    <dbReference type="NCBI Taxonomy" id="110450"/>
    <lineage>
        <taxon>Eukaryota</taxon>
        <taxon>Viridiplantae</taxon>
        <taxon>Streptophyta</taxon>
        <taxon>Embryophyta</taxon>
        <taxon>Tracheophyta</taxon>
        <taxon>Spermatophyta</taxon>
        <taxon>Magnoliopsida</taxon>
        <taxon>Liliopsida</taxon>
        <taxon>Poales</taxon>
        <taxon>Poaceae</taxon>
        <taxon>BOP clade</taxon>
        <taxon>Oryzoideae</taxon>
        <taxon>Oryzeae</taxon>
        <taxon>Oryzinae</taxon>
        <taxon>Oryza</taxon>
        <taxon>Oryza meyeriana</taxon>
    </lineage>
</organism>
<feature type="region of interest" description="Disordered" evidence="2">
    <location>
        <begin position="44"/>
        <end position="78"/>
    </location>
</feature>
<accession>A0A6G1CX90</accession>
<evidence type="ECO:0000256" key="2">
    <source>
        <dbReference type="SAM" id="MobiDB-lite"/>
    </source>
</evidence>
<dbReference type="GO" id="GO:0035251">
    <property type="term" value="F:UDP-glucosyltransferase activity"/>
    <property type="evidence" value="ECO:0007669"/>
    <property type="project" value="TreeGrafter"/>
</dbReference>
<dbReference type="AlphaFoldDB" id="A0A6G1CX90"/>
<dbReference type="PANTHER" id="PTHR48047:SF6">
    <property type="entry name" value="OS06G0282400 PROTEIN"/>
    <property type="match status" value="1"/>
</dbReference>
<dbReference type="Gene3D" id="3.40.50.2000">
    <property type="entry name" value="Glycogen Phosphorylase B"/>
    <property type="match status" value="1"/>
</dbReference>
<dbReference type="EMBL" id="SPHZ02000008">
    <property type="protein sequence ID" value="KAF0904760.1"/>
    <property type="molecule type" value="Genomic_DNA"/>
</dbReference>
<keyword evidence="4" id="KW-1185">Reference proteome</keyword>
<dbReference type="OrthoDB" id="5835829at2759"/>
<dbReference type="PANTHER" id="PTHR48047">
    <property type="entry name" value="GLYCOSYLTRANSFERASE"/>
    <property type="match status" value="1"/>
</dbReference>
<evidence type="ECO:0000313" key="3">
    <source>
        <dbReference type="EMBL" id="KAF0904760.1"/>
    </source>
</evidence>
<protein>
    <submittedName>
        <fullName evidence="3">Uncharacterized protein</fullName>
    </submittedName>
</protein>
<evidence type="ECO:0000256" key="1">
    <source>
        <dbReference type="ARBA" id="ARBA00009995"/>
    </source>
</evidence>
<sequence length="230" mass="24639">MATATAGSAAAHVLVVPYPAQGHLIPILHLVRILASRGGLRLTVVTTPPRPRSSHPSSPRTRAAAPAPSPRSPCNPAGVEIAKGSPPALFAKLVVAFAGLRGPLGSLARARTDTADRVVAVLSDFLCGWTQLLADEIGVPRVVFSPSGAYGAAVLPSLYREMPNREDENDDERPITFLDIPGSPARTYRAYKKGDDVGEGFKSNFLWNLESSVFVSNTFRQLEGRYLRDL</sequence>
<evidence type="ECO:0000313" key="4">
    <source>
        <dbReference type="Proteomes" id="UP000479710"/>
    </source>
</evidence>
<feature type="compositionally biased region" description="Low complexity" evidence="2">
    <location>
        <begin position="54"/>
        <end position="66"/>
    </location>
</feature>
<reference evidence="3 4" key="1">
    <citation type="submission" date="2019-11" db="EMBL/GenBank/DDBJ databases">
        <title>Whole genome sequence of Oryza granulata.</title>
        <authorList>
            <person name="Li W."/>
        </authorList>
    </citation>
    <scope>NUCLEOTIDE SEQUENCE [LARGE SCALE GENOMIC DNA]</scope>
    <source>
        <strain evidence="4">cv. Menghai</strain>
        <tissue evidence="3">Leaf</tissue>
    </source>
</reference>